<dbReference type="EMBL" id="UFQT01000960">
    <property type="protein sequence ID" value="SSX28200.1"/>
    <property type="molecule type" value="Genomic_DNA"/>
</dbReference>
<name>A0A336KUK7_CULSO</name>
<dbReference type="VEuPathDB" id="VectorBase:CSON015340"/>
<sequence length="72" mass="8268">MALDRSVSPKRLSNSANFIHVMQFSGPNSKNFSYKIRHLSNSRVIDPDVYVTSPKIFIFGWWYIGNGSFDEP</sequence>
<dbReference type="AlphaFoldDB" id="A0A336KUK7"/>
<proteinExistence type="predicted"/>
<evidence type="ECO:0000313" key="1">
    <source>
        <dbReference type="EMBL" id="SSX07966.1"/>
    </source>
</evidence>
<reference evidence="2" key="2">
    <citation type="submission" date="2018-07" db="EMBL/GenBank/DDBJ databases">
        <authorList>
            <person name="Quirk P.G."/>
            <person name="Krulwich T.A."/>
        </authorList>
    </citation>
    <scope>NUCLEOTIDE SEQUENCE</scope>
</reference>
<reference evidence="1" key="1">
    <citation type="submission" date="2018-04" db="EMBL/GenBank/DDBJ databases">
        <authorList>
            <person name="Go L.Y."/>
            <person name="Mitchell J.A."/>
        </authorList>
    </citation>
    <scope>NUCLEOTIDE SEQUENCE</scope>
    <source>
        <tissue evidence="1">Whole organism</tissue>
    </source>
</reference>
<organism evidence="1">
    <name type="scientific">Culicoides sonorensis</name>
    <name type="common">Biting midge</name>
    <dbReference type="NCBI Taxonomy" id="179676"/>
    <lineage>
        <taxon>Eukaryota</taxon>
        <taxon>Metazoa</taxon>
        <taxon>Ecdysozoa</taxon>
        <taxon>Arthropoda</taxon>
        <taxon>Hexapoda</taxon>
        <taxon>Insecta</taxon>
        <taxon>Pterygota</taxon>
        <taxon>Neoptera</taxon>
        <taxon>Endopterygota</taxon>
        <taxon>Diptera</taxon>
        <taxon>Nematocera</taxon>
        <taxon>Chironomoidea</taxon>
        <taxon>Ceratopogonidae</taxon>
        <taxon>Ceratopogoninae</taxon>
        <taxon>Culicoides</taxon>
        <taxon>Monoculicoides</taxon>
    </lineage>
</organism>
<protein>
    <submittedName>
        <fullName evidence="1">CSON015340 protein</fullName>
    </submittedName>
</protein>
<gene>
    <name evidence="1" type="primary">CSON015340</name>
</gene>
<evidence type="ECO:0000313" key="2">
    <source>
        <dbReference type="EMBL" id="SSX28200.1"/>
    </source>
</evidence>
<accession>A0A336KUK7</accession>
<dbReference type="EMBL" id="UFQS01000960">
    <property type="protein sequence ID" value="SSX07966.1"/>
    <property type="molecule type" value="Genomic_DNA"/>
</dbReference>